<feature type="transmembrane region" description="Helical" evidence="5">
    <location>
        <begin position="126"/>
        <end position="144"/>
    </location>
</feature>
<keyword evidence="2 5" id="KW-0812">Transmembrane</keyword>
<sequence>MLTFAGIIGGLVLLVLGGDVLVRGASSLSLRFGVSPLLIGLTVVGFGTSTPELVTSLLAASLDLPGIAIGNVVGSNICNILLILGISALIYPMVINRRSFVRDGAVLTVVTLLCVFVLLSGSLERLWGAVFVLLLVGYIVFTYLKEKTAFSEETTDIAADKSIPVPQAGILKALLYTFGGIAVTILGAKLLVDGASGLAIEAGISEALIGVTIVAIGTSLPELVTSVIAALKRQTDIALGNVIGSNIYNVLGILGITALVEPVVVPAEIAGTDVWVMLGATGLLIIFSVFGWKISRLKGGLLLGGYGGYLGYLVIPLV</sequence>
<keyword evidence="3 5" id="KW-1133">Transmembrane helix</keyword>
<dbReference type="Gene3D" id="1.20.1420.30">
    <property type="entry name" value="NCX, central ion-binding region"/>
    <property type="match status" value="1"/>
</dbReference>
<feature type="transmembrane region" description="Helical" evidence="5">
    <location>
        <begin position="207"/>
        <end position="231"/>
    </location>
</feature>
<feature type="domain" description="Sodium/calcium exchanger membrane region" evidence="6">
    <location>
        <begin position="173"/>
        <end position="313"/>
    </location>
</feature>
<feature type="transmembrane region" description="Helical" evidence="5">
    <location>
        <begin position="103"/>
        <end position="120"/>
    </location>
</feature>
<dbReference type="InterPro" id="IPR004837">
    <property type="entry name" value="NaCa_Exmemb"/>
</dbReference>
<keyword evidence="8" id="KW-1185">Reference proteome</keyword>
<dbReference type="Pfam" id="PF01699">
    <property type="entry name" value="Na_Ca_ex"/>
    <property type="match status" value="2"/>
</dbReference>
<proteinExistence type="predicted"/>
<gene>
    <name evidence="7" type="ORF">O4H49_07870</name>
</gene>
<evidence type="ECO:0000256" key="4">
    <source>
        <dbReference type="ARBA" id="ARBA00023136"/>
    </source>
</evidence>
<evidence type="ECO:0000256" key="3">
    <source>
        <dbReference type="ARBA" id="ARBA00022989"/>
    </source>
</evidence>
<dbReference type="PANTHER" id="PTHR10846:SF8">
    <property type="entry name" value="INNER MEMBRANE PROTEIN YRBG"/>
    <property type="match status" value="1"/>
</dbReference>
<evidence type="ECO:0000256" key="5">
    <source>
        <dbReference type="SAM" id="Phobius"/>
    </source>
</evidence>
<evidence type="ECO:0000259" key="6">
    <source>
        <dbReference type="Pfam" id="PF01699"/>
    </source>
</evidence>
<evidence type="ECO:0000256" key="2">
    <source>
        <dbReference type="ARBA" id="ARBA00022692"/>
    </source>
</evidence>
<feature type="transmembrane region" description="Helical" evidence="5">
    <location>
        <begin position="67"/>
        <end position="91"/>
    </location>
</feature>
<comment type="caution">
    <text evidence="7">The sequence shown here is derived from an EMBL/GenBank/DDBJ whole genome shotgun (WGS) entry which is preliminary data.</text>
</comment>
<accession>A0ABT4LL44</accession>
<feature type="transmembrane region" description="Helical" evidence="5">
    <location>
        <begin position="272"/>
        <end position="292"/>
    </location>
</feature>
<dbReference type="InterPro" id="IPR044880">
    <property type="entry name" value="NCX_ion-bd_dom_sf"/>
</dbReference>
<organism evidence="7 8">
    <name type="scientific">Kiloniella laminariae</name>
    <dbReference type="NCBI Taxonomy" id="454162"/>
    <lineage>
        <taxon>Bacteria</taxon>
        <taxon>Pseudomonadati</taxon>
        <taxon>Pseudomonadota</taxon>
        <taxon>Alphaproteobacteria</taxon>
        <taxon>Rhodospirillales</taxon>
        <taxon>Kiloniellaceae</taxon>
        <taxon>Kiloniella</taxon>
    </lineage>
</organism>
<feature type="transmembrane region" description="Helical" evidence="5">
    <location>
        <begin position="299"/>
        <end position="317"/>
    </location>
</feature>
<keyword evidence="4 5" id="KW-0472">Membrane</keyword>
<comment type="subcellular location">
    <subcellularLocation>
        <location evidence="1">Membrane</location>
        <topology evidence="1">Multi-pass membrane protein</topology>
    </subcellularLocation>
</comment>
<dbReference type="InterPro" id="IPR004481">
    <property type="entry name" value="K/Na/Ca-exchanger"/>
</dbReference>
<evidence type="ECO:0000256" key="1">
    <source>
        <dbReference type="ARBA" id="ARBA00004141"/>
    </source>
</evidence>
<feature type="transmembrane region" description="Helical" evidence="5">
    <location>
        <begin position="173"/>
        <end position="192"/>
    </location>
</feature>
<feature type="transmembrane region" description="Helical" evidence="5">
    <location>
        <begin position="238"/>
        <end position="260"/>
    </location>
</feature>
<evidence type="ECO:0000313" key="7">
    <source>
        <dbReference type="EMBL" id="MCZ4280692.1"/>
    </source>
</evidence>
<feature type="domain" description="Sodium/calcium exchanger membrane region" evidence="6">
    <location>
        <begin position="4"/>
        <end position="143"/>
    </location>
</feature>
<protein>
    <submittedName>
        <fullName evidence="7">Calcium/sodium antiporter</fullName>
    </submittedName>
</protein>
<dbReference type="PANTHER" id="PTHR10846">
    <property type="entry name" value="SODIUM/POTASSIUM/CALCIUM EXCHANGER"/>
    <property type="match status" value="1"/>
</dbReference>
<name>A0ABT4LL44_9PROT</name>
<evidence type="ECO:0000313" key="8">
    <source>
        <dbReference type="Proteomes" id="UP001069802"/>
    </source>
</evidence>
<dbReference type="RefSeq" id="WP_269422876.1">
    <property type="nucleotide sequence ID" value="NZ_JAPWGY010000002.1"/>
</dbReference>
<reference evidence="7" key="1">
    <citation type="submission" date="2022-12" db="EMBL/GenBank/DDBJ databases">
        <title>Bacterial isolates from different developmental stages of Nematostella vectensis.</title>
        <authorList>
            <person name="Fraune S."/>
        </authorList>
    </citation>
    <scope>NUCLEOTIDE SEQUENCE</scope>
    <source>
        <strain evidence="7">G21630-S1</strain>
    </source>
</reference>
<dbReference type="NCBIfam" id="TIGR00367">
    <property type="entry name" value="calcium/sodium antiporter"/>
    <property type="match status" value="1"/>
</dbReference>
<dbReference type="EMBL" id="JAPWGY010000002">
    <property type="protein sequence ID" value="MCZ4280692.1"/>
    <property type="molecule type" value="Genomic_DNA"/>
</dbReference>
<dbReference type="Proteomes" id="UP001069802">
    <property type="component" value="Unassembled WGS sequence"/>
</dbReference>